<dbReference type="OrthoDB" id="2919534at2759"/>
<name>A0A166A2H7_9AGAM</name>
<accession>A0A166A2H7</accession>
<feature type="non-terminal residue" evidence="1">
    <location>
        <position position="153"/>
    </location>
</feature>
<protein>
    <recommendedName>
        <fullName evidence="3">Peptidase A2 domain-containing protein</fullName>
    </recommendedName>
</protein>
<evidence type="ECO:0008006" key="3">
    <source>
        <dbReference type="Google" id="ProtNLM"/>
    </source>
</evidence>
<dbReference type="EMBL" id="KV417667">
    <property type="protein sequence ID" value="KZP11186.1"/>
    <property type="molecule type" value="Genomic_DNA"/>
</dbReference>
<dbReference type="Proteomes" id="UP000076532">
    <property type="component" value="Unassembled WGS sequence"/>
</dbReference>
<proteinExistence type="predicted"/>
<gene>
    <name evidence="1" type="ORF">FIBSPDRAFT_757090</name>
</gene>
<organism evidence="1 2">
    <name type="scientific">Athelia psychrophila</name>
    <dbReference type="NCBI Taxonomy" id="1759441"/>
    <lineage>
        <taxon>Eukaryota</taxon>
        <taxon>Fungi</taxon>
        <taxon>Dikarya</taxon>
        <taxon>Basidiomycota</taxon>
        <taxon>Agaricomycotina</taxon>
        <taxon>Agaricomycetes</taxon>
        <taxon>Agaricomycetidae</taxon>
        <taxon>Atheliales</taxon>
        <taxon>Atheliaceae</taxon>
        <taxon>Athelia</taxon>
    </lineage>
</organism>
<keyword evidence="2" id="KW-1185">Reference proteome</keyword>
<sequence length="153" mass="16326">MYSTAVNDEVIDLYAVGEAGRKKDGGASVPYMHMVHLHGPRGEIVRVRAVVDNGAMCGAIDSAFFDGAAGRLAALEPSRKVLRMANGAIVPSQGIWRGTTEFGGVRRQAEFEVFPSGGAWAMLFGKPLLEGFNMAHEYATDVIVLPTLEGTTV</sequence>
<reference evidence="1 2" key="1">
    <citation type="journal article" date="2016" name="Mol. Biol. Evol.">
        <title>Comparative Genomics of Early-Diverging Mushroom-Forming Fungi Provides Insights into the Origins of Lignocellulose Decay Capabilities.</title>
        <authorList>
            <person name="Nagy L.G."/>
            <person name="Riley R."/>
            <person name="Tritt A."/>
            <person name="Adam C."/>
            <person name="Daum C."/>
            <person name="Floudas D."/>
            <person name="Sun H."/>
            <person name="Yadav J.S."/>
            <person name="Pangilinan J."/>
            <person name="Larsson K.H."/>
            <person name="Matsuura K."/>
            <person name="Barry K."/>
            <person name="Labutti K."/>
            <person name="Kuo R."/>
            <person name="Ohm R.A."/>
            <person name="Bhattacharya S.S."/>
            <person name="Shirouzu T."/>
            <person name="Yoshinaga Y."/>
            <person name="Martin F.M."/>
            <person name="Grigoriev I.V."/>
            <person name="Hibbett D.S."/>
        </authorList>
    </citation>
    <scope>NUCLEOTIDE SEQUENCE [LARGE SCALE GENOMIC DNA]</scope>
    <source>
        <strain evidence="1 2">CBS 109695</strain>
    </source>
</reference>
<dbReference type="AlphaFoldDB" id="A0A166A2H7"/>
<evidence type="ECO:0000313" key="2">
    <source>
        <dbReference type="Proteomes" id="UP000076532"/>
    </source>
</evidence>
<evidence type="ECO:0000313" key="1">
    <source>
        <dbReference type="EMBL" id="KZP11186.1"/>
    </source>
</evidence>